<evidence type="ECO:0000313" key="2">
    <source>
        <dbReference type="EMBL" id="MCX2982561.1"/>
    </source>
</evidence>
<dbReference type="PANTHER" id="PTHR21366:SF14">
    <property type="entry name" value="GLYOXALASE DOMAIN-CONTAINING PROTEIN 5"/>
    <property type="match status" value="1"/>
</dbReference>
<feature type="domain" description="VOC" evidence="1">
    <location>
        <begin position="5"/>
        <end position="144"/>
    </location>
</feature>
<dbReference type="InterPro" id="IPR037523">
    <property type="entry name" value="VOC_core"/>
</dbReference>
<dbReference type="PANTHER" id="PTHR21366">
    <property type="entry name" value="GLYOXALASE FAMILY PROTEIN"/>
    <property type="match status" value="1"/>
</dbReference>
<proteinExistence type="predicted"/>
<dbReference type="Gene3D" id="3.10.180.10">
    <property type="entry name" value="2,3-Dihydroxybiphenyl 1,2-Dioxygenase, domain 1"/>
    <property type="match status" value="2"/>
</dbReference>
<dbReference type="SUPFAM" id="SSF54593">
    <property type="entry name" value="Glyoxalase/Bleomycin resistance protein/Dihydroxybiphenyl dioxygenase"/>
    <property type="match status" value="1"/>
</dbReference>
<dbReference type="CDD" id="cd07252">
    <property type="entry name" value="BphC1-RGP6_N_like"/>
    <property type="match status" value="1"/>
</dbReference>
<dbReference type="InterPro" id="IPR050383">
    <property type="entry name" value="GlyoxalaseI/FosfomycinResist"/>
</dbReference>
<protein>
    <submittedName>
        <fullName evidence="2">Glyoxalase</fullName>
    </submittedName>
</protein>
<reference evidence="2" key="1">
    <citation type="submission" date="2019-02" db="EMBL/GenBank/DDBJ databases">
        <authorList>
            <person name="Li S.-H."/>
        </authorList>
    </citation>
    <scope>NUCLEOTIDE SEQUENCE</scope>
    <source>
        <strain evidence="2">IMCC14734</strain>
    </source>
</reference>
<sequence length="327" mass="35568">MKIRSLGYAGFAAPDPQAWLSYATDIIGAMPARAVPGESWGMPAVPGQGPASGGSGIGSDGSIYLKLDDWQWRLAVHPSDDKSGLLYIGFELDNAAALSTAVAELQAAGIEARLGSEEQARGRAVTGIAYTQDPMGNCIELFYGITMDRKFCSPQGMSFLTGDMGLGHLNLIAGPLMAAREFYTQLLGFELTDYIRFGEDNSANFFHCNRRHHSIGLLRIGDMVGLHHLMLEVTEVDMVLKCLERAEDAGLAITSTLGRHVNDNVLSFYMRSPSGFEVEIGWDGRLLDDSWSSNEFVEGDIWGHRGLDAITIEENLNAGNQQDEESL</sequence>
<feature type="domain" description="VOC" evidence="1">
    <location>
        <begin position="165"/>
        <end position="283"/>
    </location>
</feature>
<keyword evidence="3" id="KW-1185">Reference proteome</keyword>
<comment type="caution">
    <text evidence="2">The sequence shown here is derived from an EMBL/GenBank/DDBJ whole genome shotgun (WGS) entry which is preliminary data.</text>
</comment>
<dbReference type="PROSITE" id="PS51819">
    <property type="entry name" value="VOC"/>
    <property type="match status" value="2"/>
</dbReference>
<dbReference type="EMBL" id="SHNN01000003">
    <property type="protein sequence ID" value="MCX2982561.1"/>
    <property type="molecule type" value="Genomic_DNA"/>
</dbReference>
<name>A0ABT3TLF5_9GAMM</name>
<organism evidence="2 3">
    <name type="scientific">Candidatus Litorirhabdus singularis</name>
    <dbReference type="NCBI Taxonomy" id="2518993"/>
    <lineage>
        <taxon>Bacteria</taxon>
        <taxon>Pseudomonadati</taxon>
        <taxon>Pseudomonadota</taxon>
        <taxon>Gammaproteobacteria</taxon>
        <taxon>Cellvibrionales</taxon>
        <taxon>Halieaceae</taxon>
        <taxon>Candidatus Litorirhabdus</taxon>
    </lineage>
</organism>
<dbReference type="InterPro" id="IPR004360">
    <property type="entry name" value="Glyas_Fos-R_dOase_dom"/>
</dbReference>
<accession>A0ABT3TLF5</accession>
<dbReference type="Pfam" id="PF00903">
    <property type="entry name" value="Glyoxalase"/>
    <property type="match status" value="1"/>
</dbReference>
<dbReference type="RefSeq" id="WP_279246572.1">
    <property type="nucleotide sequence ID" value="NZ_SHNN01000003.1"/>
</dbReference>
<dbReference type="Proteomes" id="UP001143362">
    <property type="component" value="Unassembled WGS sequence"/>
</dbReference>
<gene>
    <name evidence="2" type="ORF">EYC98_16990</name>
</gene>
<evidence type="ECO:0000259" key="1">
    <source>
        <dbReference type="PROSITE" id="PS51819"/>
    </source>
</evidence>
<evidence type="ECO:0000313" key="3">
    <source>
        <dbReference type="Proteomes" id="UP001143362"/>
    </source>
</evidence>
<dbReference type="InterPro" id="IPR029068">
    <property type="entry name" value="Glyas_Bleomycin-R_OHBP_Dase"/>
</dbReference>